<gene>
    <name evidence="3" type="ORF">SSP24_33040</name>
</gene>
<organism evidence="3 4">
    <name type="scientific">Streptomyces spinoverrucosus</name>
    <dbReference type="NCBI Taxonomy" id="284043"/>
    <lineage>
        <taxon>Bacteria</taxon>
        <taxon>Bacillati</taxon>
        <taxon>Actinomycetota</taxon>
        <taxon>Actinomycetes</taxon>
        <taxon>Kitasatosporales</taxon>
        <taxon>Streptomycetaceae</taxon>
        <taxon>Streptomyces</taxon>
    </lineage>
</organism>
<dbReference type="RefSeq" id="WP_141310296.1">
    <property type="nucleotide sequence ID" value="NZ_BJND01000022.1"/>
</dbReference>
<dbReference type="Gene3D" id="2.80.10.50">
    <property type="match status" value="1"/>
</dbReference>
<dbReference type="InterPro" id="IPR035992">
    <property type="entry name" value="Ricin_B-like_lectins"/>
</dbReference>
<dbReference type="InterPro" id="IPR000772">
    <property type="entry name" value="Ricin_B_lectin"/>
</dbReference>
<keyword evidence="1" id="KW-0732">Signal</keyword>
<sequence length="188" mass="20333">MPLSRKIAPIAALALATLVPAGIANAAPAPAPELQVPIGQAVHIDHVLTDTHIMSSHWRGDAASNVQLFEDYDSTHGAGEKWIFRATGLRDQVRIENSGGQYCLQPGDPANAVVGTQIVQRTCSTGSKAQRWTLESNGTTAEFTIRPYEDDSLAITPATNDRYSTLRLGQTDGPGHINQLFRIRYSDL</sequence>
<dbReference type="CDD" id="cd00161">
    <property type="entry name" value="beta-trefoil_Ricin-like"/>
    <property type="match status" value="1"/>
</dbReference>
<reference evidence="3 4" key="1">
    <citation type="submission" date="2019-06" db="EMBL/GenBank/DDBJ databases">
        <title>Whole genome shotgun sequence of Streptomyces spinoverrucosus NBRC 14228.</title>
        <authorList>
            <person name="Hosoyama A."/>
            <person name="Uohara A."/>
            <person name="Ohji S."/>
            <person name="Ichikawa N."/>
        </authorList>
    </citation>
    <scope>NUCLEOTIDE SEQUENCE [LARGE SCALE GENOMIC DNA]</scope>
    <source>
        <strain evidence="3 4">NBRC 14228</strain>
    </source>
</reference>
<evidence type="ECO:0000313" key="3">
    <source>
        <dbReference type="EMBL" id="GEC05649.1"/>
    </source>
</evidence>
<comment type="caution">
    <text evidence="3">The sequence shown here is derived from an EMBL/GenBank/DDBJ whole genome shotgun (WGS) entry which is preliminary data.</text>
</comment>
<dbReference type="Pfam" id="PF14200">
    <property type="entry name" value="RicinB_lectin_2"/>
    <property type="match status" value="1"/>
</dbReference>
<evidence type="ECO:0000259" key="2">
    <source>
        <dbReference type="Pfam" id="PF14200"/>
    </source>
</evidence>
<protein>
    <recommendedName>
        <fullName evidence="2">Ricin B lectin domain-containing protein</fullName>
    </recommendedName>
</protein>
<dbReference type="OrthoDB" id="9802600at2"/>
<keyword evidence="4" id="KW-1185">Reference proteome</keyword>
<feature type="chain" id="PRO_5021326496" description="Ricin B lectin domain-containing protein" evidence="1">
    <location>
        <begin position="27"/>
        <end position="188"/>
    </location>
</feature>
<accession>A0A4Y3VJ74</accession>
<dbReference type="EMBL" id="BJND01000022">
    <property type="protein sequence ID" value="GEC05649.1"/>
    <property type="molecule type" value="Genomic_DNA"/>
</dbReference>
<proteinExistence type="predicted"/>
<feature type="signal peptide" evidence="1">
    <location>
        <begin position="1"/>
        <end position="26"/>
    </location>
</feature>
<dbReference type="Proteomes" id="UP000317881">
    <property type="component" value="Unassembled WGS sequence"/>
</dbReference>
<dbReference type="SUPFAM" id="SSF50370">
    <property type="entry name" value="Ricin B-like lectins"/>
    <property type="match status" value="1"/>
</dbReference>
<feature type="domain" description="Ricin B lectin" evidence="2">
    <location>
        <begin position="80"/>
        <end position="150"/>
    </location>
</feature>
<dbReference type="AlphaFoldDB" id="A0A4Y3VJ74"/>
<evidence type="ECO:0000256" key="1">
    <source>
        <dbReference type="SAM" id="SignalP"/>
    </source>
</evidence>
<name>A0A4Y3VJ74_9ACTN</name>
<dbReference type="PROSITE" id="PS50231">
    <property type="entry name" value="RICIN_B_LECTIN"/>
    <property type="match status" value="1"/>
</dbReference>
<evidence type="ECO:0000313" key="4">
    <source>
        <dbReference type="Proteomes" id="UP000317881"/>
    </source>
</evidence>